<keyword evidence="2" id="KW-0805">Transcription regulation</keyword>
<dbReference type="PANTHER" id="PTHR30126">
    <property type="entry name" value="HTH-TYPE TRANSCRIPTIONAL REGULATOR"/>
    <property type="match status" value="1"/>
</dbReference>
<evidence type="ECO:0000256" key="1">
    <source>
        <dbReference type="ARBA" id="ARBA00009437"/>
    </source>
</evidence>
<dbReference type="Pfam" id="PF00126">
    <property type="entry name" value="HTH_1"/>
    <property type="match status" value="1"/>
</dbReference>
<keyword evidence="4" id="KW-0804">Transcription</keyword>
<accession>A0A2V1K061</accession>
<organism evidence="6 7">
    <name type="scientific">Corticimicrobacter populi</name>
    <dbReference type="NCBI Taxonomy" id="2175229"/>
    <lineage>
        <taxon>Bacteria</taxon>
        <taxon>Pseudomonadati</taxon>
        <taxon>Pseudomonadota</taxon>
        <taxon>Betaproteobacteria</taxon>
        <taxon>Burkholderiales</taxon>
        <taxon>Alcaligenaceae</taxon>
        <taxon>Corticimicrobacter</taxon>
    </lineage>
</organism>
<dbReference type="GO" id="GO:0000976">
    <property type="term" value="F:transcription cis-regulatory region binding"/>
    <property type="evidence" value="ECO:0007669"/>
    <property type="project" value="TreeGrafter"/>
</dbReference>
<keyword evidence="3" id="KW-0238">DNA-binding</keyword>
<comment type="similarity">
    <text evidence="1">Belongs to the LysR transcriptional regulatory family.</text>
</comment>
<feature type="domain" description="HTH lysR-type" evidence="5">
    <location>
        <begin position="1"/>
        <end position="59"/>
    </location>
</feature>
<proteinExistence type="inferred from homology"/>
<dbReference type="CDD" id="cd05466">
    <property type="entry name" value="PBP2_LTTR_substrate"/>
    <property type="match status" value="1"/>
</dbReference>
<dbReference type="SUPFAM" id="SSF46785">
    <property type="entry name" value="Winged helix' DNA-binding domain"/>
    <property type="match status" value="1"/>
</dbReference>
<name>A0A2V1K061_9BURK</name>
<dbReference type="SUPFAM" id="SSF53850">
    <property type="entry name" value="Periplasmic binding protein-like II"/>
    <property type="match status" value="1"/>
</dbReference>
<dbReference type="PANTHER" id="PTHR30126:SF77">
    <property type="entry name" value="TRANSCRIPTIONAL REGULATORY PROTEIN"/>
    <property type="match status" value="1"/>
</dbReference>
<dbReference type="InterPro" id="IPR005119">
    <property type="entry name" value="LysR_subst-bd"/>
</dbReference>
<dbReference type="PROSITE" id="PS50931">
    <property type="entry name" value="HTH_LYSR"/>
    <property type="match status" value="1"/>
</dbReference>
<dbReference type="Proteomes" id="UP000245212">
    <property type="component" value="Unassembled WGS sequence"/>
</dbReference>
<dbReference type="InterPro" id="IPR036390">
    <property type="entry name" value="WH_DNA-bd_sf"/>
</dbReference>
<dbReference type="Gene3D" id="3.40.190.10">
    <property type="entry name" value="Periplasmic binding protein-like II"/>
    <property type="match status" value="2"/>
</dbReference>
<evidence type="ECO:0000256" key="2">
    <source>
        <dbReference type="ARBA" id="ARBA00023015"/>
    </source>
</evidence>
<dbReference type="AlphaFoldDB" id="A0A2V1K061"/>
<reference evidence="7" key="1">
    <citation type="submission" date="2018-05" db="EMBL/GenBank/DDBJ databases">
        <authorList>
            <person name="Li Y."/>
        </authorList>
    </citation>
    <scope>NUCLEOTIDE SEQUENCE [LARGE SCALE GENOMIC DNA]</scope>
    <source>
        <strain evidence="7">3d-2-2</strain>
    </source>
</reference>
<evidence type="ECO:0000313" key="6">
    <source>
        <dbReference type="EMBL" id="PWF24644.1"/>
    </source>
</evidence>
<evidence type="ECO:0000256" key="4">
    <source>
        <dbReference type="ARBA" id="ARBA00023163"/>
    </source>
</evidence>
<dbReference type="EMBL" id="QETA01000001">
    <property type="protein sequence ID" value="PWF24644.1"/>
    <property type="molecule type" value="Genomic_DNA"/>
</dbReference>
<dbReference type="Pfam" id="PF03466">
    <property type="entry name" value="LysR_substrate"/>
    <property type="match status" value="1"/>
</dbReference>
<dbReference type="Gene3D" id="1.10.10.10">
    <property type="entry name" value="Winged helix-like DNA-binding domain superfamily/Winged helix DNA-binding domain"/>
    <property type="match status" value="1"/>
</dbReference>
<evidence type="ECO:0000313" key="7">
    <source>
        <dbReference type="Proteomes" id="UP000245212"/>
    </source>
</evidence>
<gene>
    <name evidence="6" type="ORF">DD235_00105</name>
</gene>
<dbReference type="InterPro" id="IPR036388">
    <property type="entry name" value="WH-like_DNA-bd_sf"/>
</dbReference>
<keyword evidence="7" id="KW-1185">Reference proteome</keyword>
<comment type="caution">
    <text evidence="6">The sequence shown here is derived from an EMBL/GenBank/DDBJ whole genome shotgun (WGS) entry which is preliminary data.</text>
</comment>
<dbReference type="PRINTS" id="PR00039">
    <property type="entry name" value="HTHLYSR"/>
</dbReference>
<protein>
    <submittedName>
        <fullName evidence="6">LysR family transcriptional regulator</fullName>
    </submittedName>
</protein>
<dbReference type="FunFam" id="1.10.10.10:FF:000001">
    <property type="entry name" value="LysR family transcriptional regulator"/>
    <property type="match status" value="1"/>
</dbReference>
<dbReference type="RefSeq" id="WP_109060049.1">
    <property type="nucleotide sequence ID" value="NZ_QETA01000001.1"/>
</dbReference>
<dbReference type="InterPro" id="IPR000847">
    <property type="entry name" value="LysR_HTH_N"/>
</dbReference>
<dbReference type="GO" id="GO:0003700">
    <property type="term" value="F:DNA-binding transcription factor activity"/>
    <property type="evidence" value="ECO:0007669"/>
    <property type="project" value="InterPro"/>
</dbReference>
<evidence type="ECO:0000259" key="5">
    <source>
        <dbReference type="PROSITE" id="PS50931"/>
    </source>
</evidence>
<sequence length="306" mass="33717">MRDMRTLETFYWVATLGGFRAAAQHLNTTQPAISARIAQLEEELGVRLFDRQTKRITLTNRGAVLLSYSEKIFQIRTEMLQAVSDNGALLRGTFRLGVSETLVHTWLSPLLERIRALYPQISLDISVDTTVEIHKQLLSLDLDLGLVAAPLDHPDARSLKLCAYPFRLLVSPAFRAALPANATDRMLLTRYPIITYPKSALSTKNLIAVSQERLGLANLRIWGISPITTIIDMARTGLGIAALSPVSIPKILAAGELETLPSRLPLEDLSFYSTYLPGPNAFLKEAIRDLALEAAEAFSATTGHPD</sequence>
<evidence type="ECO:0000256" key="3">
    <source>
        <dbReference type="ARBA" id="ARBA00023125"/>
    </source>
</evidence>